<sequence>MTETRFKQAMKNQFKKVQFTETYKEAVRKGIHEELSDQVLLPMLQTMRSGYEITQLLYTNNKEVVHFNEGMIYASLHRLEQQQLVVSEWHENEKRYVLSRKGVKLLTKLNKETDKLPSLQQLLKEVRYAND</sequence>
<dbReference type="Pfam" id="PF03551">
    <property type="entry name" value="PadR"/>
    <property type="match status" value="1"/>
</dbReference>
<feature type="domain" description="Transcription regulator PadR N-terminal" evidence="1">
    <location>
        <begin position="45"/>
        <end position="106"/>
    </location>
</feature>
<proteinExistence type="predicted"/>
<comment type="caution">
    <text evidence="2">The sequence shown here is derived from an EMBL/GenBank/DDBJ whole genome shotgun (WGS) entry which is preliminary data.</text>
</comment>
<name>A0A544UQ66_LYSSH</name>
<evidence type="ECO:0000259" key="1">
    <source>
        <dbReference type="Pfam" id="PF03551"/>
    </source>
</evidence>
<dbReference type="RefSeq" id="WP_142508069.1">
    <property type="nucleotide sequence ID" value="NZ_SADV01000004.1"/>
</dbReference>
<protein>
    <recommendedName>
        <fullName evidence="1">Transcription regulator PadR N-terminal domain-containing protein</fullName>
    </recommendedName>
</protein>
<reference evidence="2 3" key="1">
    <citation type="submission" date="2018-03" db="EMBL/GenBank/DDBJ databases">
        <title>Aerobic endospore-forming bacteria genome sequencing and assembly.</title>
        <authorList>
            <person name="Cavalcante D.A."/>
            <person name="Driks A."/>
            <person name="Putonti C."/>
            <person name="De-Souza M.T."/>
        </authorList>
    </citation>
    <scope>NUCLEOTIDE SEQUENCE [LARGE SCALE GENOMIC DNA]</scope>
    <source>
        <strain evidence="2 3">SDF0037</strain>
    </source>
</reference>
<dbReference type="Gene3D" id="1.10.10.10">
    <property type="entry name" value="Winged helix-like DNA-binding domain superfamily/Winged helix DNA-binding domain"/>
    <property type="match status" value="1"/>
</dbReference>
<evidence type="ECO:0000313" key="3">
    <source>
        <dbReference type="Proteomes" id="UP000317944"/>
    </source>
</evidence>
<gene>
    <name evidence="2" type="ORF">C7Y47_06750</name>
</gene>
<dbReference type="OrthoDB" id="2440228at2"/>
<organism evidence="2 3">
    <name type="scientific">Lysinibacillus sphaericus</name>
    <name type="common">Bacillus sphaericus</name>
    <dbReference type="NCBI Taxonomy" id="1421"/>
    <lineage>
        <taxon>Bacteria</taxon>
        <taxon>Bacillati</taxon>
        <taxon>Bacillota</taxon>
        <taxon>Bacilli</taxon>
        <taxon>Bacillales</taxon>
        <taxon>Bacillaceae</taxon>
        <taxon>Lysinibacillus</taxon>
    </lineage>
</organism>
<dbReference type="EMBL" id="SADV01000004">
    <property type="protein sequence ID" value="TQR35978.1"/>
    <property type="molecule type" value="Genomic_DNA"/>
</dbReference>
<dbReference type="InterPro" id="IPR005149">
    <property type="entry name" value="Tscrpt_reg_PadR_N"/>
</dbReference>
<evidence type="ECO:0000313" key="2">
    <source>
        <dbReference type="EMBL" id="TQR35978.1"/>
    </source>
</evidence>
<dbReference type="AlphaFoldDB" id="A0A544UQ66"/>
<dbReference type="InterPro" id="IPR036388">
    <property type="entry name" value="WH-like_DNA-bd_sf"/>
</dbReference>
<dbReference type="Proteomes" id="UP000317944">
    <property type="component" value="Unassembled WGS sequence"/>
</dbReference>
<accession>A0A544UQ66</accession>
<dbReference type="InterPro" id="IPR036390">
    <property type="entry name" value="WH_DNA-bd_sf"/>
</dbReference>
<dbReference type="SUPFAM" id="SSF46785">
    <property type="entry name" value="Winged helix' DNA-binding domain"/>
    <property type="match status" value="1"/>
</dbReference>